<gene>
    <name evidence="3" type="ORF">CRHIZ90672A_00014653</name>
</gene>
<keyword evidence="1" id="KW-0812">Transmembrane</keyword>
<feature type="transmembrane region" description="Helical" evidence="1">
    <location>
        <begin position="151"/>
        <end position="173"/>
    </location>
</feature>
<dbReference type="InterPro" id="IPR013901">
    <property type="entry name" value="Anthrone_oxy"/>
</dbReference>
<accession>A0A9N9VED6</accession>
<protein>
    <submittedName>
        <fullName evidence="3">Uncharacterized protein</fullName>
    </submittedName>
</protein>
<dbReference type="InterPro" id="IPR019587">
    <property type="entry name" value="Polyketide_cyclase/dehydratase"/>
</dbReference>
<dbReference type="OrthoDB" id="4799286at2759"/>
<comment type="caution">
    <text evidence="3">The sequence shown here is derived from an EMBL/GenBank/DDBJ whole genome shotgun (WGS) entry which is preliminary data.</text>
</comment>
<evidence type="ECO:0000313" key="3">
    <source>
        <dbReference type="EMBL" id="CAH0024632.1"/>
    </source>
</evidence>
<feature type="transmembrane region" description="Helical" evidence="1">
    <location>
        <begin position="88"/>
        <end position="106"/>
    </location>
</feature>
<keyword evidence="1" id="KW-0472">Membrane</keyword>
<dbReference type="EMBL" id="CABFNQ020000699">
    <property type="protein sequence ID" value="CAH0024632.1"/>
    <property type="molecule type" value="Genomic_DNA"/>
</dbReference>
<sequence>MAINWAQALQLSSLLLATHSSGYGLCSDRLALHNTLLLSDRDTITRQWFRAWDFGRKYGPVVVTGSGLGFLGAALLDGLDSPGFSLNISAALSMGLVVFYTVFYVFPVNDKLLAAHSRLISQKKSDNASQTTDEIRNLAAAWKTADLKRTLLSTFAAVAGLIAAWIIASKLALGQVTKTFNSPIARTWALWSSFGAAHLYIAGCDTVELHGFGVGSVRVLSMYGNKVHETLKYIDPATHSYAYSIADSPGFPATGSLGFIQLQELTKGQTQITWRGFADRVVPGAEESLKLQLDALYNDSIEKARKALEK</sequence>
<dbReference type="Pfam" id="PF10604">
    <property type="entry name" value="Polyketide_cyc2"/>
    <property type="match status" value="1"/>
</dbReference>
<keyword evidence="1" id="KW-1133">Transmembrane helix</keyword>
<evidence type="ECO:0000313" key="4">
    <source>
        <dbReference type="Proteomes" id="UP000696573"/>
    </source>
</evidence>
<keyword evidence="2" id="KW-0732">Signal</keyword>
<evidence type="ECO:0000256" key="2">
    <source>
        <dbReference type="SAM" id="SignalP"/>
    </source>
</evidence>
<feature type="signal peptide" evidence="2">
    <location>
        <begin position="1"/>
        <end position="20"/>
    </location>
</feature>
<name>A0A9N9VED6_9HYPO</name>
<dbReference type="InterPro" id="IPR023393">
    <property type="entry name" value="START-like_dom_sf"/>
</dbReference>
<feature type="chain" id="PRO_5040261168" evidence="2">
    <location>
        <begin position="21"/>
        <end position="310"/>
    </location>
</feature>
<proteinExistence type="predicted"/>
<dbReference type="Pfam" id="PF08592">
    <property type="entry name" value="Anthrone_oxy"/>
    <property type="match status" value="1"/>
</dbReference>
<organism evidence="3 4">
    <name type="scientific">Clonostachys rhizophaga</name>
    <dbReference type="NCBI Taxonomy" id="160324"/>
    <lineage>
        <taxon>Eukaryota</taxon>
        <taxon>Fungi</taxon>
        <taxon>Dikarya</taxon>
        <taxon>Ascomycota</taxon>
        <taxon>Pezizomycotina</taxon>
        <taxon>Sordariomycetes</taxon>
        <taxon>Hypocreomycetidae</taxon>
        <taxon>Hypocreales</taxon>
        <taxon>Bionectriaceae</taxon>
        <taxon>Clonostachys</taxon>
    </lineage>
</organism>
<evidence type="ECO:0000256" key="1">
    <source>
        <dbReference type="SAM" id="Phobius"/>
    </source>
</evidence>
<dbReference type="SUPFAM" id="SSF55961">
    <property type="entry name" value="Bet v1-like"/>
    <property type="match status" value="1"/>
</dbReference>
<reference evidence="3" key="1">
    <citation type="submission" date="2021-10" db="EMBL/GenBank/DDBJ databases">
        <authorList>
            <person name="Piombo E."/>
        </authorList>
    </citation>
    <scope>NUCLEOTIDE SEQUENCE</scope>
</reference>
<dbReference type="Gene3D" id="3.30.530.20">
    <property type="match status" value="1"/>
</dbReference>
<dbReference type="AlphaFoldDB" id="A0A9N9VED6"/>
<dbReference type="CDD" id="cd07821">
    <property type="entry name" value="PYR_PYL_RCAR_like"/>
    <property type="match status" value="1"/>
</dbReference>
<feature type="transmembrane region" description="Helical" evidence="1">
    <location>
        <begin position="58"/>
        <end position="76"/>
    </location>
</feature>
<dbReference type="Proteomes" id="UP000696573">
    <property type="component" value="Unassembled WGS sequence"/>
</dbReference>
<keyword evidence="4" id="KW-1185">Reference proteome</keyword>